<reference evidence="1 2" key="1">
    <citation type="journal article" date="2014" name="Genome Biol. Evol.">
        <title>The genome of the myxosporean Thelohanellus kitauei shows adaptations to nutrient acquisition within its fish host.</title>
        <authorList>
            <person name="Yang Y."/>
            <person name="Xiong J."/>
            <person name="Zhou Z."/>
            <person name="Huo F."/>
            <person name="Miao W."/>
            <person name="Ran C."/>
            <person name="Liu Y."/>
            <person name="Zhang J."/>
            <person name="Feng J."/>
            <person name="Wang M."/>
            <person name="Wang M."/>
            <person name="Wang L."/>
            <person name="Yao B."/>
        </authorList>
    </citation>
    <scope>NUCLEOTIDE SEQUENCE [LARGE SCALE GENOMIC DNA]</scope>
    <source>
        <strain evidence="1">Wuqing</strain>
    </source>
</reference>
<gene>
    <name evidence="1" type="ORF">RF11_13204</name>
</gene>
<dbReference type="AlphaFoldDB" id="A0A0C2IY99"/>
<dbReference type="EMBL" id="JWZT01002066">
    <property type="protein sequence ID" value="KII70454.1"/>
    <property type="molecule type" value="Genomic_DNA"/>
</dbReference>
<comment type="caution">
    <text evidence="1">The sequence shown here is derived from an EMBL/GenBank/DDBJ whole genome shotgun (WGS) entry which is preliminary data.</text>
</comment>
<keyword evidence="2" id="KW-1185">Reference proteome</keyword>
<evidence type="ECO:0000313" key="2">
    <source>
        <dbReference type="Proteomes" id="UP000031668"/>
    </source>
</evidence>
<sequence length="122" mass="14281">MIVLHQFRSHLAAFNLENATNITSVAKNADIERIMSFIFKTDEISKLEDNSEYSMNKRSTSIKKYIQVMIDTFRRRIEHIPFSKPTAEAAAEVILSHILYRLKITDRIPFGHRYQFEFTIVA</sequence>
<organism evidence="1 2">
    <name type="scientific">Thelohanellus kitauei</name>
    <name type="common">Myxosporean</name>
    <dbReference type="NCBI Taxonomy" id="669202"/>
    <lineage>
        <taxon>Eukaryota</taxon>
        <taxon>Metazoa</taxon>
        <taxon>Cnidaria</taxon>
        <taxon>Myxozoa</taxon>
        <taxon>Myxosporea</taxon>
        <taxon>Bivalvulida</taxon>
        <taxon>Platysporina</taxon>
        <taxon>Myxobolidae</taxon>
        <taxon>Thelohanellus</taxon>
    </lineage>
</organism>
<dbReference type="Proteomes" id="UP000031668">
    <property type="component" value="Unassembled WGS sequence"/>
</dbReference>
<name>A0A0C2IY99_THEKT</name>
<protein>
    <submittedName>
        <fullName evidence="1">Uncharacterized protein</fullName>
    </submittedName>
</protein>
<accession>A0A0C2IY99</accession>
<proteinExistence type="predicted"/>
<evidence type="ECO:0000313" key="1">
    <source>
        <dbReference type="EMBL" id="KII70454.1"/>
    </source>
</evidence>